<proteinExistence type="predicted"/>
<gene>
    <name evidence="2" type="ORF">Q5716_09345</name>
</gene>
<dbReference type="InterPro" id="IPR029062">
    <property type="entry name" value="Class_I_gatase-like"/>
</dbReference>
<dbReference type="SUPFAM" id="SSF52317">
    <property type="entry name" value="Class I glutamine amidotransferase-like"/>
    <property type="match status" value="1"/>
</dbReference>
<accession>A0ABT9BN15</accession>
<dbReference type="Gene3D" id="3.40.50.880">
    <property type="match status" value="1"/>
</dbReference>
<dbReference type="Proteomes" id="UP001241072">
    <property type="component" value="Unassembled WGS sequence"/>
</dbReference>
<reference evidence="2 3" key="1">
    <citation type="submission" date="2023-07" db="EMBL/GenBank/DDBJ databases">
        <title>Protaetiibacter sp. nov WY-16 isolated from soil.</title>
        <authorList>
            <person name="Liu B."/>
            <person name="Wan Y."/>
        </authorList>
    </citation>
    <scope>NUCLEOTIDE SEQUENCE [LARGE SCALE GENOMIC DNA]</scope>
    <source>
        <strain evidence="2 3">WY-16</strain>
    </source>
</reference>
<evidence type="ECO:0000313" key="2">
    <source>
        <dbReference type="EMBL" id="MDO7882426.1"/>
    </source>
</evidence>
<evidence type="ECO:0000259" key="1">
    <source>
        <dbReference type="Pfam" id="PF06283"/>
    </source>
</evidence>
<name>A0ABT9BN15_9MICO</name>
<dbReference type="InterPro" id="IPR009381">
    <property type="entry name" value="Trehalose_catabolism_ThuA_prok"/>
</dbReference>
<protein>
    <submittedName>
        <fullName evidence="2">ThuA domain-containing protein</fullName>
    </submittedName>
</protein>
<dbReference type="EMBL" id="JAUQUB010000001">
    <property type="protein sequence ID" value="MDO7882426.1"/>
    <property type="molecule type" value="Genomic_DNA"/>
</dbReference>
<organism evidence="2 3">
    <name type="scientific">Antiquaquibacter soli</name>
    <dbReference type="NCBI Taxonomy" id="3064523"/>
    <lineage>
        <taxon>Bacteria</taxon>
        <taxon>Bacillati</taxon>
        <taxon>Actinomycetota</taxon>
        <taxon>Actinomycetes</taxon>
        <taxon>Micrococcales</taxon>
        <taxon>Microbacteriaceae</taxon>
        <taxon>Antiquaquibacter</taxon>
    </lineage>
</organism>
<keyword evidence="3" id="KW-1185">Reference proteome</keyword>
<comment type="caution">
    <text evidence="2">The sequence shown here is derived from an EMBL/GenBank/DDBJ whole genome shotgun (WGS) entry which is preliminary data.</text>
</comment>
<dbReference type="PIRSF" id="PIRSF030013">
    <property type="entry name" value="ThuA"/>
    <property type="match status" value="1"/>
</dbReference>
<dbReference type="Pfam" id="PF06283">
    <property type="entry name" value="ThuA"/>
    <property type="match status" value="1"/>
</dbReference>
<feature type="domain" description="ThuA-like" evidence="1">
    <location>
        <begin position="4"/>
        <end position="222"/>
    </location>
</feature>
<sequence length="243" mass="26712">MSLRILVWNEGRHEQINPDIAARYPTGIHGAIADGLAALLPDASISTATLDTDEEHGLSADVLAETDVLLWWGHIAHDQVRDDVVARVRQRVLGGMGLIVLHSGHFSKIFIDLMGTTCSLAWRNEGERELVWTLKPSHPIAQGVPHPLVIEHQEMYGELFDIPDPDDLVFMSSFEGGEVFRSGVTFTRGAGKVFYFSPGDEAYPVYFHPDVRRVLANGVEWAAPAPGTALPAVSNPKRGWFAP</sequence>
<dbReference type="RefSeq" id="WP_305002802.1">
    <property type="nucleotide sequence ID" value="NZ_JAUQUB010000001.1"/>
</dbReference>
<dbReference type="InterPro" id="IPR029010">
    <property type="entry name" value="ThuA-like"/>
</dbReference>
<evidence type="ECO:0000313" key="3">
    <source>
        <dbReference type="Proteomes" id="UP001241072"/>
    </source>
</evidence>